<gene>
    <name evidence="2" type="ORF">IPP15_04240</name>
</gene>
<dbReference type="EMBL" id="JADKGY010000001">
    <property type="protein sequence ID" value="MBK9981624.1"/>
    <property type="molecule type" value="Genomic_DNA"/>
</dbReference>
<proteinExistence type="predicted"/>
<dbReference type="AlphaFoldDB" id="A0A9D7XLY8"/>
<evidence type="ECO:0000256" key="1">
    <source>
        <dbReference type="SAM" id="SignalP"/>
    </source>
</evidence>
<reference evidence="2 3" key="1">
    <citation type="submission" date="2020-10" db="EMBL/GenBank/DDBJ databases">
        <title>Connecting structure to function with the recovery of over 1000 high-quality activated sludge metagenome-assembled genomes encoding full-length rRNA genes using long-read sequencing.</title>
        <authorList>
            <person name="Singleton C.M."/>
            <person name="Petriglieri F."/>
            <person name="Kristensen J.M."/>
            <person name="Kirkegaard R.H."/>
            <person name="Michaelsen T.Y."/>
            <person name="Andersen M.H."/>
            <person name="Karst S.M."/>
            <person name="Dueholm M.S."/>
            <person name="Nielsen P.H."/>
            <person name="Albertsen M."/>
        </authorList>
    </citation>
    <scope>NUCLEOTIDE SEQUENCE [LARGE SCALE GENOMIC DNA]</scope>
    <source>
        <strain evidence="2">Ribe_18-Q3-R11-54_MAXAC.273</strain>
    </source>
</reference>
<organism evidence="2 3">
    <name type="scientific">Candidatus Opimibacter skivensis</name>
    <dbReference type="NCBI Taxonomy" id="2982028"/>
    <lineage>
        <taxon>Bacteria</taxon>
        <taxon>Pseudomonadati</taxon>
        <taxon>Bacteroidota</taxon>
        <taxon>Saprospiria</taxon>
        <taxon>Saprospirales</taxon>
        <taxon>Saprospiraceae</taxon>
        <taxon>Candidatus Opimibacter</taxon>
    </lineage>
</organism>
<feature type="signal peptide" evidence="1">
    <location>
        <begin position="1"/>
        <end position="24"/>
    </location>
</feature>
<feature type="chain" id="PRO_5039644920" evidence="1">
    <location>
        <begin position="25"/>
        <end position="305"/>
    </location>
</feature>
<name>A0A9D7XLY8_9BACT</name>
<dbReference type="Proteomes" id="UP000808337">
    <property type="component" value="Unassembled WGS sequence"/>
</dbReference>
<dbReference type="Pfam" id="PF16119">
    <property type="entry name" value="DUF4835"/>
    <property type="match status" value="1"/>
</dbReference>
<keyword evidence="1" id="KW-0732">Signal</keyword>
<comment type="caution">
    <text evidence="2">The sequence shown here is derived from an EMBL/GenBank/DDBJ whole genome shotgun (WGS) entry which is preliminary data.</text>
</comment>
<evidence type="ECO:0000313" key="2">
    <source>
        <dbReference type="EMBL" id="MBK9981624.1"/>
    </source>
</evidence>
<accession>A0A9D7XLY8</accession>
<sequence>MERINILFLLICCFIFGLSSVTYAQELNAVVGVSVPKLQSTDPAVFKTLERDLKEFLNQEKWTDDDYKPYEKIECNFQVNITAELGNNSFKADIAIKAIRPVYGSEYKTVLINHVDRDIVFTYQEFAPIENGTEIFKDNLSGVFSFYAHLILGLDAESFALGAGDAEFQKAQSIINIVPPTVSDSDKGWTALSRKTTRYWIMENLLNTRFKSFKEAWYNYHRKSLDVLHSNPGLALSTMVEALKEVDKTNTSYPNSIGVLMFVSAKSDEVVEILKNGDRTQKNAVYDIMRKLDPSNSGKYSAIRG</sequence>
<evidence type="ECO:0000313" key="3">
    <source>
        <dbReference type="Proteomes" id="UP000808337"/>
    </source>
</evidence>
<dbReference type="InterPro" id="IPR032274">
    <property type="entry name" value="DUF4835"/>
</dbReference>
<protein>
    <submittedName>
        <fullName evidence="2">DUF4835 family protein</fullName>
    </submittedName>
</protein>